<proteinExistence type="predicted"/>
<keyword evidence="2" id="KW-1185">Reference proteome</keyword>
<dbReference type="EnsemblPlants" id="AVESA.00010b.r2.3CG0500960.1">
    <property type="protein sequence ID" value="AVESA.00010b.r2.3CG0500960.1.CDS"/>
    <property type="gene ID" value="AVESA.00010b.r2.3CG0500960"/>
</dbReference>
<reference evidence="1" key="1">
    <citation type="submission" date="2021-05" db="EMBL/GenBank/DDBJ databases">
        <authorList>
            <person name="Scholz U."/>
            <person name="Mascher M."/>
            <person name="Fiebig A."/>
        </authorList>
    </citation>
    <scope>NUCLEOTIDE SEQUENCE [LARGE SCALE GENOMIC DNA]</scope>
</reference>
<accession>A0ACD5VUI8</accession>
<reference evidence="1" key="2">
    <citation type="submission" date="2025-09" db="UniProtKB">
        <authorList>
            <consortium name="EnsemblPlants"/>
        </authorList>
    </citation>
    <scope>IDENTIFICATION</scope>
</reference>
<protein>
    <submittedName>
        <fullName evidence="1">Uncharacterized protein</fullName>
    </submittedName>
</protein>
<evidence type="ECO:0000313" key="2">
    <source>
        <dbReference type="Proteomes" id="UP001732700"/>
    </source>
</evidence>
<evidence type="ECO:0000313" key="1">
    <source>
        <dbReference type="EnsemblPlants" id="AVESA.00010b.r2.3CG0500960.1.CDS"/>
    </source>
</evidence>
<sequence>MEAAGAALVWLPEYASASGLQTGKRWLIRHRRSRKKATAAFAAPPSPGGGAASLSAAATRIQRRPAGTKCAARRRRADIESDTYVLLEPGMDEEFVSKEELEERLMGWLERWPGGALPPDLARFDTLDDAVSYLVRSVCELEVDGEVGSVQWYQVQLE</sequence>
<organism evidence="1 2">
    <name type="scientific">Avena sativa</name>
    <name type="common">Oat</name>
    <dbReference type="NCBI Taxonomy" id="4498"/>
    <lineage>
        <taxon>Eukaryota</taxon>
        <taxon>Viridiplantae</taxon>
        <taxon>Streptophyta</taxon>
        <taxon>Embryophyta</taxon>
        <taxon>Tracheophyta</taxon>
        <taxon>Spermatophyta</taxon>
        <taxon>Magnoliopsida</taxon>
        <taxon>Liliopsida</taxon>
        <taxon>Poales</taxon>
        <taxon>Poaceae</taxon>
        <taxon>BOP clade</taxon>
        <taxon>Pooideae</taxon>
        <taxon>Poodae</taxon>
        <taxon>Poeae</taxon>
        <taxon>Poeae Chloroplast Group 1 (Aveneae type)</taxon>
        <taxon>Aveninae</taxon>
        <taxon>Avena</taxon>
    </lineage>
</organism>
<name>A0ACD5VUI8_AVESA</name>
<dbReference type="Proteomes" id="UP001732700">
    <property type="component" value="Chromosome 3C"/>
</dbReference>